<dbReference type="InterPro" id="IPR014756">
    <property type="entry name" value="Ig_E-set"/>
</dbReference>
<evidence type="ECO:0000313" key="3">
    <source>
        <dbReference type="EMBL" id="KAE8410966.1"/>
    </source>
</evidence>
<evidence type="ECO:0000256" key="1">
    <source>
        <dbReference type="SAM" id="MobiDB-lite"/>
    </source>
</evidence>
<evidence type="ECO:0000259" key="2">
    <source>
        <dbReference type="Pfam" id="PF00339"/>
    </source>
</evidence>
<protein>
    <recommendedName>
        <fullName evidence="2">Arrestin-like N-terminal domain-containing protein</fullName>
    </recommendedName>
</protein>
<dbReference type="InterPro" id="IPR014752">
    <property type="entry name" value="Arrestin-like_C"/>
</dbReference>
<sequence length="496" mass="55221">MSPNSRSCPLWNRCSVPKILIEFGNPRRRYMTGERIDGKVTITVDSETKFSEVNISLEGSSRVNLLQPITTQREAGASHTFLTLDQPVDEVNYPASRVFRPGETYQFRYTFVVPNRLPLKSCSHRTADTSITQAHTEVPPTLHLRNLSQSLCEICYLIRVTVCGQNTSNNGKRETLASLTKSFHLAPVHEGWLSFSSPEKTNMYRSSIVQEVKSQWKRQALGQLKAVESTIQPIQVPSLGLPANTVVTHVALQLRFDPVRDAPPPRLAKIHPTLKQSTLFSTRPQDDYPCLNKIIADQMSRGAHVHVSTLPSQTTSSIRWAKHMLPHYSGSSGFDQSSQASSITEPGHSSTSSAGYYYTASVMIPVSLPSNSDLAPTFHSCLASRTYALELRLSYRMPNAPVLQRMLTLEVPVKVIGMRTLDKSGDSLPSYSSITPERPSHLDSPSTPCYVQRKAWSIADPKSALQDGNWFPSPEWHKVCALPTYDDIVAQSAKWL</sequence>
<dbReference type="PANTHER" id="PTHR31904">
    <property type="entry name" value="BYPASS OF STOP CODON PROTEIN 5-RELATED"/>
    <property type="match status" value="1"/>
</dbReference>
<dbReference type="Proteomes" id="UP000325395">
    <property type="component" value="Unassembled WGS sequence"/>
</dbReference>
<reference evidence="3 4" key="1">
    <citation type="submission" date="2019-04" db="EMBL/GenBank/DDBJ databases">
        <authorList>
            <consortium name="DOE Joint Genome Institute"/>
            <person name="Mondo S."/>
            <person name="Kjaerbolling I."/>
            <person name="Vesth T."/>
            <person name="Frisvad J.C."/>
            <person name="Nybo J.L."/>
            <person name="Theobald S."/>
            <person name="Kildgaard S."/>
            <person name="Isbrandt T."/>
            <person name="Kuo A."/>
            <person name="Sato A."/>
            <person name="Lyhne E.K."/>
            <person name="Kogle M.E."/>
            <person name="Wiebenga A."/>
            <person name="Kun R.S."/>
            <person name="Lubbers R.J."/>
            <person name="Makela M.R."/>
            <person name="Barry K."/>
            <person name="Chovatia M."/>
            <person name="Clum A."/>
            <person name="Daum C."/>
            <person name="Haridas S."/>
            <person name="He G."/>
            <person name="LaButti K."/>
            <person name="Lipzen A."/>
            <person name="Riley R."/>
            <person name="Salamov A."/>
            <person name="Simmons B.A."/>
            <person name="Magnuson J.K."/>
            <person name="Henrissat B."/>
            <person name="Mortensen U.H."/>
            <person name="Larsen T.O."/>
            <person name="Devries R.P."/>
            <person name="Grigoriev I.V."/>
            <person name="Machida M."/>
            <person name="Baker S.E."/>
            <person name="Andersen M.R."/>
            <person name="Cantor M.N."/>
            <person name="Hua S.X."/>
        </authorList>
    </citation>
    <scope>NUCLEOTIDE SEQUENCE [LARGE SCALE GENOMIC DNA]</scope>
    <source>
        <strain evidence="3 4">CBS 117616</strain>
    </source>
</reference>
<dbReference type="SUPFAM" id="SSF81296">
    <property type="entry name" value="E set domains"/>
    <property type="match status" value="1"/>
</dbReference>
<feature type="domain" description="Arrestin-like N-terminal" evidence="2">
    <location>
        <begin position="20"/>
        <end position="174"/>
    </location>
</feature>
<name>A0ABQ6W1J9_9EURO</name>
<proteinExistence type="predicted"/>
<dbReference type="Gene3D" id="2.60.40.640">
    <property type="match status" value="1"/>
</dbReference>
<accession>A0ABQ6W1J9</accession>
<feature type="region of interest" description="Disordered" evidence="1">
    <location>
        <begin position="427"/>
        <end position="446"/>
    </location>
</feature>
<dbReference type="PANTHER" id="PTHR31904:SF1">
    <property type="entry name" value="BYPASS OF STOP CODON PROTEIN 5-RELATED"/>
    <property type="match status" value="1"/>
</dbReference>
<gene>
    <name evidence="3" type="ORF">BDV36DRAFT_302272</name>
</gene>
<dbReference type="InterPro" id="IPR011021">
    <property type="entry name" value="Arrestin-like_N"/>
</dbReference>
<keyword evidence="4" id="KW-1185">Reference proteome</keyword>
<evidence type="ECO:0000313" key="4">
    <source>
        <dbReference type="Proteomes" id="UP000325395"/>
    </source>
</evidence>
<dbReference type="Pfam" id="PF00339">
    <property type="entry name" value="Arrestin_N"/>
    <property type="match status" value="1"/>
</dbReference>
<dbReference type="EMBL" id="ML735900">
    <property type="protein sequence ID" value="KAE8410966.1"/>
    <property type="molecule type" value="Genomic_DNA"/>
</dbReference>
<dbReference type="InterPro" id="IPR039634">
    <property type="entry name" value="Bul1-like"/>
</dbReference>
<organism evidence="3 4">
    <name type="scientific">Aspergillus pseudocaelatus</name>
    <dbReference type="NCBI Taxonomy" id="1825620"/>
    <lineage>
        <taxon>Eukaryota</taxon>
        <taxon>Fungi</taxon>
        <taxon>Dikarya</taxon>
        <taxon>Ascomycota</taxon>
        <taxon>Pezizomycotina</taxon>
        <taxon>Eurotiomycetes</taxon>
        <taxon>Eurotiomycetidae</taxon>
        <taxon>Eurotiales</taxon>
        <taxon>Aspergillaceae</taxon>
        <taxon>Aspergillus</taxon>
        <taxon>Aspergillus subgen. Circumdati</taxon>
    </lineage>
</organism>